<proteinExistence type="predicted"/>
<reference evidence="2" key="1">
    <citation type="submission" date="2017-01" db="EMBL/GenBank/DDBJ databases">
        <title>Comparative genomics of anhydrobiosis in the tardigrade Hypsibius dujardini.</title>
        <authorList>
            <person name="Yoshida Y."/>
            <person name="Koutsovoulos G."/>
            <person name="Laetsch D."/>
            <person name="Stevens L."/>
            <person name="Kumar S."/>
            <person name="Horikawa D."/>
            <person name="Ishino K."/>
            <person name="Komine S."/>
            <person name="Tomita M."/>
            <person name="Blaxter M."/>
            <person name="Arakawa K."/>
        </authorList>
    </citation>
    <scope>NUCLEOTIDE SEQUENCE [LARGE SCALE GENOMIC DNA]</scope>
    <source>
        <strain evidence="2">Z151</strain>
    </source>
</reference>
<dbReference type="Proteomes" id="UP000192578">
    <property type="component" value="Unassembled WGS sequence"/>
</dbReference>
<keyword evidence="2" id="KW-1185">Reference proteome</keyword>
<gene>
    <name evidence="1" type="ORF">BV898_00752</name>
</gene>
<organism evidence="1 2">
    <name type="scientific">Hypsibius exemplaris</name>
    <name type="common">Freshwater tardigrade</name>
    <dbReference type="NCBI Taxonomy" id="2072580"/>
    <lineage>
        <taxon>Eukaryota</taxon>
        <taxon>Metazoa</taxon>
        <taxon>Ecdysozoa</taxon>
        <taxon>Tardigrada</taxon>
        <taxon>Eutardigrada</taxon>
        <taxon>Parachela</taxon>
        <taxon>Hypsibioidea</taxon>
        <taxon>Hypsibiidae</taxon>
        <taxon>Hypsibius</taxon>
    </lineage>
</organism>
<name>A0A1W0XEC7_HYPEX</name>
<dbReference type="AlphaFoldDB" id="A0A1W0XEC7"/>
<dbReference type="EMBL" id="MTYJ01000002">
    <property type="protein sequence ID" value="OQV25826.1"/>
    <property type="molecule type" value="Genomic_DNA"/>
</dbReference>
<accession>A0A1W0XEC7</accession>
<sequence>MLSTTISFVIRQQFNLGSQLMSQRNSIRNSQPPWLKAIFTNLFQASTFQMIIGPRTSAPTSNSTGKLMSQRNSIRNSQLPWLKAIFTSLFECQLNWMSVHWYADRLSSETSHSPPGPPNY</sequence>
<comment type="caution">
    <text evidence="1">The sequence shown here is derived from an EMBL/GenBank/DDBJ whole genome shotgun (WGS) entry which is preliminary data.</text>
</comment>
<evidence type="ECO:0000313" key="2">
    <source>
        <dbReference type="Proteomes" id="UP000192578"/>
    </source>
</evidence>
<evidence type="ECO:0000313" key="1">
    <source>
        <dbReference type="EMBL" id="OQV25826.1"/>
    </source>
</evidence>
<protein>
    <submittedName>
        <fullName evidence="1">Uncharacterized protein</fullName>
    </submittedName>
</protein>